<reference evidence="5" key="2">
    <citation type="submission" date="2016-10" db="EMBL/GenBank/DDBJ databases">
        <authorList>
            <person name="de Groot N.N."/>
        </authorList>
    </citation>
    <scope>NUCLEOTIDE SEQUENCE [LARGE SCALE GENOMIC DNA]</scope>
    <source>
        <strain evidence="5">DSM 1551</strain>
    </source>
</reference>
<sequence>MMRLLIFILVMLFLYIFSSSYLQYDELKDKFNFNIKDCFKISKQNILLAVQILLLGIFGYCMFVDLDLDFIGLYKYLIVITIIFVAVCIDVKKQIIPNMLCIILLIVVALFDCYQILLQIDNAKAFALSFLIGGGAAFIIFFISMLVSRGGIGAGDVKLITIIGLCVGSANILNVIFYTLLASFVYSIVMLILRKVKLKDFIAMAPFIYIGMLVNFIINLM</sequence>
<dbReference type="GO" id="GO:0032259">
    <property type="term" value="P:methylation"/>
    <property type="evidence" value="ECO:0007669"/>
    <property type="project" value="UniProtKB-KW"/>
</dbReference>
<keyword evidence="2" id="KW-0472">Membrane</keyword>
<reference evidence="6" key="1">
    <citation type="submission" date="2016-10" db="EMBL/GenBank/DDBJ databases">
        <authorList>
            <person name="Varghese N."/>
            <person name="Submissions S."/>
        </authorList>
    </citation>
    <scope>NUCLEOTIDE SEQUENCE [LARGE SCALE GENOMIC DNA]</scope>
    <source>
        <strain evidence="6">DSM 1551</strain>
    </source>
</reference>
<dbReference type="GO" id="GO:0006465">
    <property type="term" value="P:signal peptide processing"/>
    <property type="evidence" value="ECO:0007669"/>
    <property type="project" value="TreeGrafter"/>
</dbReference>
<dbReference type="PANTHER" id="PTHR30487:SF0">
    <property type="entry name" value="PREPILIN LEADER PEPTIDASE_N-METHYLTRANSFERASE-RELATED"/>
    <property type="match status" value="1"/>
</dbReference>
<evidence type="ECO:0000256" key="2">
    <source>
        <dbReference type="SAM" id="Phobius"/>
    </source>
</evidence>
<evidence type="ECO:0000256" key="1">
    <source>
        <dbReference type="ARBA" id="ARBA00005801"/>
    </source>
</evidence>
<comment type="similarity">
    <text evidence="1">Belongs to the peptidase A24 family.</text>
</comment>
<name>A0A1I0DX20_9FIRM</name>
<feature type="transmembrane region" description="Helical" evidence="2">
    <location>
        <begin position="126"/>
        <end position="147"/>
    </location>
</feature>
<dbReference type="Pfam" id="PF01478">
    <property type="entry name" value="Peptidase_A24"/>
    <property type="match status" value="1"/>
</dbReference>
<dbReference type="GO" id="GO:0008168">
    <property type="term" value="F:methyltransferase activity"/>
    <property type="evidence" value="ECO:0007669"/>
    <property type="project" value="UniProtKB-KW"/>
</dbReference>
<feature type="transmembrane region" description="Helical" evidence="2">
    <location>
        <begin position="159"/>
        <end position="189"/>
    </location>
</feature>
<dbReference type="AlphaFoldDB" id="A0A1I0DX20"/>
<evidence type="ECO:0000313" key="4">
    <source>
        <dbReference type="EMBL" id="GFI40508.1"/>
    </source>
</evidence>
<proteinExistence type="inferred from homology"/>
<feature type="transmembrane region" description="Helical" evidence="2">
    <location>
        <begin position="73"/>
        <end position="89"/>
    </location>
</feature>
<dbReference type="EMBL" id="FOIN01000008">
    <property type="protein sequence ID" value="SET36769.1"/>
    <property type="molecule type" value="Genomic_DNA"/>
</dbReference>
<evidence type="ECO:0000313" key="6">
    <source>
        <dbReference type="Proteomes" id="UP000198558"/>
    </source>
</evidence>
<gene>
    <name evidence="4" type="primary">comC_2</name>
    <name evidence="4" type="ORF">IMSAGC017_00541</name>
    <name evidence="5" type="ORF">SAMN04489758_10832</name>
</gene>
<dbReference type="RefSeq" id="WP_092353151.1">
    <property type="nucleotide sequence ID" value="NZ_CAOJGJ010000010.1"/>
</dbReference>
<keyword evidence="5" id="KW-0808">Transferase</keyword>
<dbReference type="GO" id="GO:0004190">
    <property type="term" value="F:aspartic-type endopeptidase activity"/>
    <property type="evidence" value="ECO:0007669"/>
    <property type="project" value="InterPro"/>
</dbReference>
<organism evidence="5 6">
    <name type="scientific">Thomasclavelia cocleata</name>
    <dbReference type="NCBI Taxonomy" id="69824"/>
    <lineage>
        <taxon>Bacteria</taxon>
        <taxon>Bacillati</taxon>
        <taxon>Bacillota</taxon>
        <taxon>Erysipelotrichia</taxon>
        <taxon>Erysipelotrichales</taxon>
        <taxon>Coprobacillaceae</taxon>
        <taxon>Thomasclavelia</taxon>
    </lineage>
</organism>
<feature type="transmembrane region" description="Helical" evidence="2">
    <location>
        <begin position="46"/>
        <end position="66"/>
    </location>
</feature>
<dbReference type="Gene3D" id="1.20.120.1220">
    <property type="match status" value="1"/>
</dbReference>
<feature type="transmembrane region" description="Helical" evidence="2">
    <location>
        <begin position="95"/>
        <end position="114"/>
    </location>
</feature>
<dbReference type="EMBL" id="BLMI01000055">
    <property type="protein sequence ID" value="GFI40508.1"/>
    <property type="molecule type" value="Genomic_DNA"/>
</dbReference>
<keyword evidence="2" id="KW-0812">Transmembrane</keyword>
<reference evidence="4 7" key="3">
    <citation type="journal article" date="2020" name="Microbiome">
        <title>Single-cell genomics of uncultured bacteria reveals dietary fiber responders in the mouse gut microbiota.</title>
        <authorList>
            <person name="Chijiiwa R."/>
            <person name="Hosokawa M."/>
            <person name="Kogawa M."/>
            <person name="Nishikawa Y."/>
            <person name="Ide K."/>
            <person name="Sakanashi C."/>
            <person name="Takahashi K."/>
            <person name="Takeyama H."/>
        </authorList>
    </citation>
    <scope>NUCLEOTIDE SEQUENCE [LARGE SCALE GENOMIC DNA]</scope>
    <source>
        <strain evidence="4">IMSAGC_017</strain>
    </source>
</reference>
<dbReference type="InterPro" id="IPR050882">
    <property type="entry name" value="Prepilin_peptidase/N-MTase"/>
</dbReference>
<accession>A0A1I0DX20</accession>
<evidence type="ECO:0000313" key="5">
    <source>
        <dbReference type="EMBL" id="SET36769.1"/>
    </source>
</evidence>
<dbReference type="InterPro" id="IPR000045">
    <property type="entry name" value="Prepilin_IV_endopep_pep"/>
</dbReference>
<dbReference type="GO" id="GO:0005886">
    <property type="term" value="C:plasma membrane"/>
    <property type="evidence" value="ECO:0007669"/>
    <property type="project" value="TreeGrafter"/>
</dbReference>
<feature type="domain" description="Prepilin type IV endopeptidase peptidase" evidence="3">
    <location>
        <begin position="78"/>
        <end position="188"/>
    </location>
</feature>
<keyword evidence="2" id="KW-1133">Transmembrane helix</keyword>
<evidence type="ECO:0000259" key="3">
    <source>
        <dbReference type="Pfam" id="PF01478"/>
    </source>
</evidence>
<keyword evidence="6" id="KW-1185">Reference proteome</keyword>
<dbReference type="PANTHER" id="PTHR30487">
    <property type="entry name" value="TYPE 4 PREPILIN-LIKE PROTEINS LEADER PEPTIDE-PROCESSING ENZYME"/>
    <property type="match status" value="1"/>
</dbReference>
<evidence type="ECO:0000313" key="7">
    <source>
        <dbReference type="Proteomes" id="UP000490821"/>
    </source>
</evidence>
<protein>
    <submittedName>
        <fullName evidence="5">Leader peptidase (Prepilin peptidase) / N-methyltransferase</fullName>
    </submittedName>
    <submittedName>
        <fullName evidence="4">Type 4 prepilin-like proteins leader peptide-processing enzyme</fullName>
    </submittedName>
</protein>
<dbReference type="Proteomes" id="UP000490821">
    <property type="component" value="Unassembled WGS sequence"/>
</dbReference>
<keyword evidence="5" id="KW-0489">Methyltransferase</keyword>
<dbReference type="Proteomes" id="UP000198558">
    <property type="component" value="Unassembled WGS sequence"/>
</dbReference>
<feature type="transmembrane region" description="Helical" evidence="2">
    <location>
        <begin position="201"/>
        <end position="218"/>
    </location>
</feature>